<keyword evidence="1" id="KW-1133">Transmembrane helix</keyword>
<dbReference type="Pfam" id="PF07589">
    <property type="entry name" value="PEP-CTERM"/>
    <property type="match status" value="1"/>
</dbReference>
<keyword evidence="2" id="KW-0732">Signal</keyword>
<gene>
    <name evidence="4" type="ORF">JAO74_14475</name>
</gene>
<evidence type="ECO:0000256" key="2">
    <source>
        <dbReference type="SAM" id="SignalP"/>
    </source>
</evidence>
<sequence length="233" mass="24047">MIRTALTTLALGTAAIAAPAYAAVTITQSDAGTAANYAAPAGSTAVVDYNTGSNTTAGFTATTSGTNVGIFNTTLFNVDNSGNDYFQPNPNDSTPYYGVGRNSTYKLLGSVAQSSVSVFIGSLDAYNVVTLLDQAGSVITSFDGTQIAGFVPTFPGTTQPGSNRRVTFTADGGTAIYGVRFSNTDNLGSFEFDNVAFTAAVPEPATWAMMLIGFAMVGAASRYRRRHTTAAIA</sequence>
<evidence type="ECO:0000313" key="4">
    <source>
        <dbReference type="EMBL" id="MBJ6123000.1"/>
    </source>
</evidence>
<evidence type="ECO:0000256" key="1">
    <source>
        <dbReference type="SAM" id="Phobius"/>
    </source>
</evidence>
<comment type="caution">
    <text evidence="4">The sequence shown here is derived from an EMBL/GenBank/DDBJ whole genome shotgun (WGS) entry which is preliminary data.</text>
</comment>
<organism evidence="4 5">
    <name type="scientific">Sphingomonas mollis</name>
    <dbReference type="NCBI Taxonomy" id="2795726"/>
    <lineage>
        <taxon>Bacteria</taxon>
        <taxon>Pseudomonadati</taxon>
        <taxon>Pseudomonadota</taxon>
        <taxon>Alphaproteobacteria</taxon>
        <taxon>Sphingomonadales</taxon>
        <taxon>Sphingomonadaceae</taxon>
        <taxon>Sphingomonas</taxon>
    </lineage>
</organism>
<feature type="transmembrane region" description="Helical" evidence="1">
    <location>
        <begin position="205"/>
        <end position="223"/>
    </location>
</feature>
<dbReference type="EMBL" id="JAELXS010000008">
    <property type="protein sequence ID" value="MBJ6123000.1"/>
    <property type="molecule type" value="Genomic_DNA"/>
</dbReference>
<evidence type="ECO:0000259" key="3">
    <source>
        <dbReference type="Pfam" id="PF07589"/>
    </source>
</evidence>
<keyword evidence="5" id="KW-1185">Reference proteome</keyword>
<feature type="signal peptide" evidence="2">
    <location>
        <begin position="1"/>
        <end position="22"/>
    </location>
</feature>
<keyword evidence="1" id="KW-0472">Membrane</keyword>
<dbReference type="NCBIfam" id="TIGR02595">
    <property type="entry name" value="PEP_CTERM"/>
    <property type="match status" value="1"/>
</dbReference>
<name>A0ABS0XTB8_9SPHN</name>
<protein>
    <submittedName>
        <fullName evidence="4">PEP-CTERM sorting domain-containing protein</fullName>
    </submittedName>
</protein>
<keyword evidence="1" id="KW-0812">Transmembrane</keyword>
<dbReference type="RefSeq" id="WP_199039575.1">
    <property type="nucleotide sequence ID" value="NZ_JAELXS010000008.1"/>
</dbReference>
<reference evidence="5" key="1">
    <citation type="submission" date="2020-12" db="EMBL/GenBank/DDBJ databases">
        <title>Hymenobacter sp.</title>
        <authorList>
            <person name="Kim M.K."/>
        </authorList>
    </citation>
    <scope>NUCLEOTIDE SEQUENCE [LARGE SCALE GENOMIC DNA]</scope>
    <source>
        <strain evidence="5">BT553</strain>
    </source>
</reference>
<feature type="chain" id="PRO_5045441957" evidence="2">
    <location>
        <begin position="23"/>
        <end position="233"/>
    </location>
</feature>
<proteinExistence type="predicted"/>
<dbReference type="NCBIfam" id="NF035944">
    <property type="entry name" value="PEPxxWA-CTERM"/>
    <property type="match status" value="1"/>
</dbReference>
<dbReference type="Proteomes" id="UP000640426">
    <property type="component" value="Unassembled WGS sequence"/>
</dbReference>
<accession>A0ABS0XTB8</accession>
<evidence type="ECO:0000313" key="5">
    <source>
        <dbReference type="Proteomes" id="UP000640426"/>
    </source>
</evidence>
<feature type="domain" description="Ice-binding protein C-terminal" evidence="3">
    <location>
        <begin position="200"/>
        <end position="225"/>
    </location>
</feature>
<dbReference type="InterPro" id="IPR013424">
    <property type="entry name" value="Ice-binding_C"/>
</dbReference>